<evidence type="ECO:0000256" key="6">
    <source>
        <dbReference type="SAM" id="Phobius"/>
    </source>
</evidence>
<accession>A0A1G2TEZ0</accession>
<dbReference type="NCBIfam" id="TIGR02532">
    <property type="entry name" value="IV_pilin_GFxxxE"/>
    <property type="match status" value="1"/>
</dbReference>
<keyword evidence="5 6" id="KW-0472">Membrane</keyword>
<dbReference type="InterPro" id="IPR012902">
    <property type="entry name" value="N_methyl_site"/>
</dbReference>
<dbReference type="Proteomes" id="UP000178175">
    <property type="component" value="Unassembled WGS sequence"/>
</dbReference>
<dbReference type="PANTHER" id="PTHR30093:SF44">
    <property type="entry name" value="TYPE II SECRETION SYSTEM CORE PROTEIN G"/>
    <property type="match status" value="1"/>
</dbReference>
<name>A0A1G2TEZ0_9BACT</name>
<dbReference type="SUPFAM" id="SSF54523">
    <property type="entry name" value="Pili subunits"/>
    <property type="match status" value="1"/>
</dbReference>
<evidence type="ECO:0008006" key="9">
    <source>
        <dbReference type="Google" id="ProtNLM"/>
    </source>
</evidence>
<dbReference type="Pfam" id="PF07963">
    <property type="entry name" value="N_methyl"/>
    <property type="match status" value="1"/>
</dbReference>
<dbReference type="AlphaFoldDB" id="A0A1G2TEZ0"/>
<evidence type="ECO:0000256" key="3">
    <source>
        <dbReference type="ARBA" id="ARBA00022692"/>
    </source>
</evidence>
<dbReference type="PRINTS" id="PR00813">
    <property type="entry name" value="BCTERIALGSPG"/>
</dbReference>
<evidence type="ECO:0000256" key="5">
    <source>
        <dbReference type="ARBA" id="ARBA00023136"/>
    </source>
</evidence>
<evidence type="ECO:0000256" key="1">
    <source>
        <dbReference type="ARBA" id="ARBA00004167"/>
    </source>
</evidence>
<sequence>MIEGTKGFTLIELLVVIAIIGILSSVVLASLNTARGKGNDAKVKAQLAGLRAAAEVYYDTNSHYGTVVSDSCSDITPDFFEDVDSGMLQYTTQTNYPAGATLSCHTDTSAYAVSALLLSTTTAAWCVDSTGASRQILVNLLDGEVSCP</sequence>
<dbReference type="InterPro" id="IPR000983">
    <property type="entry name" value="Bac_GSPG_pilin"/>
</dbReference>
<evidence type="ECO:0000256" key="2">
    <source>
        <dbReference type="ARBA" id="ARBA00022481"/>
    </source>
</evidence>
<dbReference type="PROSITE" id="PS00409">
    <property type="entry name" value="PROKAR_NTER_METHYL"/>
    <property type="match status" value="1"/>
</dbReference>
<dbReference type="GO" id="GO:0015628">
    <property type="term" value="P:protein secretion by the type II secretion system"/>
    <property type="evidence" value="ECO:0007669"/>
    <property type="project" value="InterPro"/>
</dbReference>
<dbReference type="Gene3D" id="3.30.700.10">
    <property type="entry name" value="Glycoprotein, Type 4 Pilin"/>
    <property type="match status" value="1"/>
</dbReference>
<keyword evidence="4 6" id="KW-1133">Transmembrane helix</keyword>
<evidence type="ECO:0000313" key="8">
    <source>
        <dbReference type="Proteomes" id="UP000178175"/>
    </source>
</evidence>
<keyword evidence="2" id="KW-0488">Methylation</keyword>
<keyword evidence="3 6" id="KW-0812">Transmembrane</keyword>
<dbReference type="GO" id="GO:0015627">
    <property type="term" value="C:type II protein secretion system complex"/>
    <property type="evidence" value="ECO:0007669"/>
    <property type="project" value="InterPro"/>
</dbReference>
<dbReference type="PANTHER" id="PTHR30093">
    <property type="entry name" value="GENERAL SECRETION PATHWAY PROTEIN G"/>
    <property type="match status" value="1"/>
</dbReference>
<dbReference type="GO" id="GO:0016020">
    <property type="term" value="C:membrane"/>
    <property type="evidence" value="ECO:0007669"/>
    <property type="project" value="UniProtKB-SubCell"/>
</dbReference>
<protein>
    <recommendedName>
        <fullName evidence="9">Type II secretion system protein GspG C-terminal domain-containing protein</fullName>
    </recommendedName>
</protein>
<dbReference type="EMBL" id="MHVR01000015">
    <property type="protein sequence ID" value="OHA95865.1"/>
    <property type="molecule type" value="Genomic_DNA"/>
</dbReference>
<comment type="subcellular location">
    <subcellularLocation>
        <location evidence="1">Membrane</location>
        <topology evidence="1">Single-pass membrane protein</topology>
    </subcellularLocation>
</comment>
<feature type="transmembrane region" description="Helical" evidence="6">
    <location>
        <begin position="13"/>
        <end position="34"/>
    </location>
</feature>
<organism evidence="7 8">
    <name type="scientific">Candidatus Zambryskibacteria bacterium RIFCSPHIGHO2_02_FULL_43_14</name>
    <dbReference type="NCBI Taxonomy" id="1802748"/>
    <lineage>
        <taxon>Bacteria</taxon>
        <taxon>Candidatus Zambryskiibacteriota</taxon>
    </lineage>
</organism>
<evidence type="ECO:0000256" key="4">
    <source>
        <dbReference type="ARBA" id="ARBA00022989"/>
    </source>
</evidence>
<comment type="caution">
    <text evidence="7">The sequence shown here is derived from an EMBL/GenBank/DDBJ whole genome shotgun (WGS) entry which is preliminary data.</text>
</comment>
<evidence type="ECO:0000313" key="7">
    <source>
        <dbReference type="EMBL" id="OHA95865.1"/>
    </source>
</evidence>
<reference evidence="7 8" key="1">
    <citation type="journal article" date="2016" name="Nat. Commun.">
        <title>Thousands of microbial genomes shed light on interconnected biogeochemical processes in an aquifer system.</title>
        <authorList>
            <person name="Anantharaman K."/>
            <person name="Brown C.T."/>
            <person name="Hug L.A."/>
            <person name="Sharon I."/>
            <person name="Castelle C.J."/>
            <person name="Probst A.J."/>
            <person name="Thomas B.C."/>
            <person name="Singh A."/>
            <person name="Wilkins M.J."/>
            <person name="Karaoz U."/>
            <person name="Brodie E.L."/>
            <person name="Williams K.H."/>
            <person name="Hubbard S.S."/>
            <person name="Banfield J.F."/>
        </authorList>
    </citation>
    <scope>NUCLEOTIDE SEQUENCE [LARGE SCALE GENOMIC DNA]</scope>
</reference>
<dbReference type="InterPro" id="IPR045584">
    <property type="entry name" value="Pilin-like"/>
</dbReference>
<gene>
    <name evidence="7" type="ORF">A3C70_00180</name>
</gene>
<proteinExistence type="predicted"/>